<proteinExistence type="predicted"/>
<organism evidence="1 2">
    <name type="scientific">Nocardia mexicana</name>
    <dbReference type="NCBI Taxonomy" id="279262"/>
    <lineage>
        <taxon>Bacteria</taxon>
        <taxon>Bacillati</taxon>
        <taxon>Actinomycetota</taxon>
        <taxon>Actinomycetes</taxon>
        <taxon>Mycobacteriales</taxon>
        <taxon>Nocardiaceae</taxon>
        <taxon>Nocardia</taxon>
    </lineage>
</organism>
<evidence type="ECO:0000313" key="1">
    <source>
        <dbReference type="EMBL" id="RDI44988.1"/>
    </source>
</evidence>
<protein>
    <submittedName>
        <fullName evidence="1">Uncharacterized protein</fullName>
    </submittedName>
</protein>
<dbReference type="STRING" id="1210089.GCA_001613165_02699"/>
<dbReference type="Proteomes" id="UP000255355">
    <property type="component" value="Unassembled WGS sequence"/>
</dbReference>
<dbReference type="EMBL" id="QQAZ01000014">
    <property type="protein sequence ID" value="RDI44988.1"/>
    <property type="molecule type" value="Genomic_DNA"/>
</dbReference>
<gene>
    <name evidence="1" type="ORF">DFR68_1149</name>
</gene>
<accession>A0A370GMN0</accession>
<name>A0A370GMN0_9NOCA</name>
<reference evidence="1 2" key="1">
    <citation type="submission" date="2018-07" db="EMBL/GenBank/DDBJ databases">
        <title>Genomic Encyclopedia of Type Strains, Phase IV (KMG-IV): sequencing the most valuable type-strain genomes for metagenomic binning, comparative biology and taxonomic classification.</title>
        <authorList>
            <person name="Goeker M."/>
        </authorList>
    </citation>
    <scope>NUCLEOTIDE SEQUENCE [LARGE SCALE GENOMIC DNA]</scope>
    <source>
        <strain evidence="1 2">DSM 44952</strain>
    </source>
</reference>
<comment type="caution">
    <text evidence="1">The sequence shown here is derived from an EMBL/GenBank/DDBJ whole genome shotgun (WGS) entry which is preliminary data.</text>
</comment>
<dbReference type="AlphaFoldDB" id="A0A370GMN0"/>
<sequence length="100" mass="11352">MQTHYNETPHSTTITRQRPRNDDLVMWRQMAEIPNTVHVQMRFPQGGAVLNYRASPSIAARVATELARHGIDVHIDDNVTETLADLPNAELWSATPHIQQ</sequence>
<evidence type="ECO:0000313" key="2">
    <source>
        <dbReference type="Proteomes" id="UP000255355"/>
    </source>
</evidence>
<keyword evidence="2" id="KW-1185">Reference proteome</keyword>